<keyword evidence="1" id="KW-0812">Transmembrane</keyword>
<reference evidence="3" key="2">
    <citation type="journal article" date="2021" name="World Allergy Organ. J.">
        <title>Chromosome-level assembly of Dermatophagoides farinae genome and transcriptome reveals two novel allergens Der f 37 and Der f 39.</title>
        <authorList>
            <person name="Chen J."/>
            <person name="Cai Z."/>
            <person name="Fan D."/>
            <person name="Hu J."/>
            <person name="Hou Y."/>
            <person name="He Y."/>
            <person name="Zhang Z."/>
            <person name="Zhao Z."/>
            <person name="Gao P."/>
            <person name="Hu W."/>
            <person name="Sun J."/>
            <person name="Li J."/>
            <person name="Ji K."/>
        </authorList>
    </citation>
    <scope>NUCLEOTIDE SEQUENCE</scope>
    <source>
        <strain evidence="3">JKM2019</strain>
    </source>
</reference>
<keyword evidence="1" id="KW-0472">Membrane</keyword>
<sequence>MMINKATVVFIIALLVVVIEAKFNEIKYYDYDDEITTIPSHQDWSENVTNNDTMTSTTLETKHAIIILITASLAIGGPIIILSILWYIVGVKIKRIREAYVENAFPAI</sequence>
<dbReference type="EMBL" id="SDOV01000002">
    <property type="protein sequence ID" value="KAH7643977.1"/>
    <property type="molecule type" value="Genomic_DNA"/>
</dbReference>
<keyword evidence="1" id="KW-1133">Transmembrane helix</keyword>
<feature type="chain" id="PRO_5038800959" evidence="2">
    <location>
        <begin position="22"/>
        <end position="108"/>
    </location>
</feature>
<evidence type="ECO:0000256" key="2">
    <source>
        <dbReference type="SAM" id="SignalP"/>
    </source>
</evidence>
<gene>
    <name evidence="3" type="ORF">HUG17_6339</name>
</gene>
<feature type="signal peptide" evidence="2">
    <location>
        <begin position="1"/>
        <end position="21"/>
    </location>
</feature>
<protein>
    <submittedName>
        <fullName evidence="3">Uncharacterized protein</fullName>
    </submittedName>
</protein>
<evidence type="ECO:0000313" key="3">
    <source>
        <dbReference type="EMBL" id="KAH7643977.1"/>
    </source>
</evidence>
<accession>A0A9D4P5D8</accession>
<proteinExistence type="predicted"/>
<keyword evidence="2" id="KW-0732">Signal</keyword>
<comment type="caution">
    <text evidence="3">The sequence shown here is derived from an EMBL/GenBank/DDBJ whole genome shotgun (WGS) entry which is preliminary data.</text>
</comment>
<organism evidence="3">
    <name type="scientific">Dermatophagoides farinae</name>
    <name type="common">American house dust mite</name>
    <dbReference type="NCBI Taxonomy" id="6954"/>
    <lineage>
        <taxon>Eukaryota</taxon>
        <taxon>Metazoa</taxon>
        <taxon>Ecdysozoa</taxon>
        <taxon>Arthropoda</taxon>
        <taxon>Chelicerata</taxon>
        <taxon>Arachnida</taxon>
        <taxon>Acari</taxon>
        <taxon>Acariformes</taxon>
        <taxon>Sarcoptiformes</taxon>
        <taxon>Astigmata</taxon>
        <taxon>Psoroptidia</taxon>
        <taxon>Analgoidea</taxon>
        <taxon>Pyroglyphidae</taxon>
        <taxon>Dermatophagoidinae</taxon>
        <taxon>Dermatophagoides</taxon>
    </lineage>
</organism>
<dbReference type="Proteomes" id="UP000828236">
    <property type="component" value="Unassembled WGS sequence"/>
</dbReference>
<dbReference type="AlphaFoldDB" id="A0A9D4P5D8"/>
<name>A0A9D4P5D8_DERFA</name>
<feature type="transmembrane region" description="Helical" evidence="1">
    <location>
        <begin position="64"/>
        <end position="89"/>
    </location>
</feature>
<reference evidence="3" key="1">
    <citation type="submission" date="2020-06" db="EMBL/GenBank/DDBJ databases">
        <authorList>
            <person name="Ji K."/>
            <person name="Li J."/>
        </authorList>
    </citation>
    <scope>NUCLEOTIDE SEQUENCE</scope>
    <source>
        <strain evidence="3">JKM2019</strain>
        <tissue evidence="3">Whole body</tissue>
    </source>
</reference>
<evidence type="ECO:0000256" key="1">
    <source>
        <dbReference type="SAM" id="Phobius"/>
    </source>
</evidence>